<organism evidence="1">
    <name type="scientific">Amphimedon queenslandica</name>
    <name type="common">Sponge</name>
    <dbReference type="NCBI Taxonomy" id="400682"/>
    <lineage>
        <taxon>Eukaryota</taxon>
        <taxon>Metazoa</taxon>
        <taxon>Porifera</taxon>
        <taxon>Demospongiae</taxon>
        <taxon>Heteroscleromorpha</taxon>
        <taxon>Haplosclerida</taxon>
        <taxon>Niphatidae</taxon>
        <taxon>Amphimedon</taxon>
    </lineage>
</organism>
<name>A0A1X7U090_AMPQE</name>
<dbReference type="AlphaFoldDB" id="A0A1X7U090"/>
<dbReference type="EnsemblMetazoa" id="Aqu2.1.20798_001">
    <property type="protein sequence ID" value="Aqu2.1.20798_001"/>
    <property type="gene ID" value="Aqu2.1.20798"/>
</dbReference>
<accession>A0A1X7U090</accession>
<protein>
    <submittedName>
        <fullName evidence="1">Uncharacterized protein</fullName>
    </submittedName>
</protein>
<sequence>MKVHLFASRLTNQCRHYFSWWSNRFAEATDAFLQDWTTVKGFAKPPWNLVQRVLTKAQTQGAEVNLVAS</sequence>
<proteinExistence type="predicted"/>
<dbReference type="OrthoDB" id="2668416at2759"/>
<evidence type="ECO:0000313" key="1">
    <source>
        <dbReference type="EnsemblMetazoa" id="Aqu2.1.20798_001"/>
    </source>
</evidence>
<dbReference type="InParanoid" id="A0A1X7U090"/>
<reference evidence="1" key="1">
    <citation type="submission" date="2017-05" db="UniProtKB">
        <authorList>
            <consortium name="EnsemblMetazoa"/>
        </authorList>
    </citation>
    <scope>IDENTIFICATION</scope>
</reference>